<dbReference type="InterPro" id="IPR036179">
    <property type="entry name" value="Ig-like_dom_sf"/>
</dbReference>
<sequence length="264" mass="29681">MSCCSNFCCSILVVLVTMTNAKQPFQMVSTLPKNQNATVQEGESFTLSCNVNKYIRSCVWRHLDKSCFLRYSAAGQGLVKSKCLIFDQKIDVRGNYARHECQILIHRAMPTDSGVWKCEVREYVSSLAIFATPKVVTKNFRVHVKSPDPIVEVKEDGLDVGVRIGGQTVHEYLGTDENEAQERHWALIGVSTGFGIFILIVLIAISIVVMKRYGLFQRMSDRSQSVKLTDIEEDDVRAGVQNKENEKAMSRLGVITYATSQRVF</sequence>
<feature type="chain" id="PRO_5021763613" description="Ig-like domain-containing protein" evidence="2">
    <location>
        <begin position="22"/>
        <end position="264"/>
    </location>
</feature>
<evidence type="ECO:0000313" key="5">
    <source>
        <dbReference type="Proteomes" id="UP000318571"/>
    </source>
</evidence>
<dbReference type="PROSITE" id="PS50835">
    <property type="entry name" value="IG_LIKE"/>
    <property type="match status" value="1"/>
</dbReference>
<evidence type="ECO:0000256" key="1">
    <source>
        <dbReference type="SAM" id="Phobius"/>
    </source>
</evidence>
<keyword evidence="5" id="KW-1185">Reference proteome</keyword>
<keyword evidence="2" id="KW-0732">Signal</keyword>
<name>A0A553PJD3_TIGCA</name>
<dbReference type="InterPro" id="IPR007110">
    <property type="entry name" value="Ig-like_dom"/>
</dbReference>
<dbReference type="InterPro" id="IPR003599">
    <property type="entry name" value="Ig_sub"/>
</dbReference>
<proteinExistence type="predicted"/>
<gene>
    <name evidence="4" type="ORF">TCAL_14381</name>
</gene>
<dbReference type="InterPro" id="IPR013783">
    <property type="entry name" value="Ig-like_fold"/>
</dbReference>
<evidence type="ECO:0000256" key="2">
    <source>
        <dbReference type="SAM" id="SignalP"/>
    </source>
</evidence>
<keyword evidence="1" id="KW-0472">Membrane</keyword>
<dbReference type="InterPro" id="IPR013106">
    <property type="entry name" value="Ig_V-set"/>
</dbReference>
<dbReference type="SUPFAM" id="SSF48726">
    <property type="entry name" value="Immunoglobulin"/>
    <property type="match status" value="1"/>
</dbReference>
<comment type="caution">
    <text evidence="4">The sequence shown here is derived from an EMBL/GenBank/DDBJ whole genome shotgun (WGS) entry which is preliminary data.</text>
</comment>
<dbReference type="Pfam" id="PF07686">
    <property type="entry name" value="V-set"/>
    <property type="match status" value="1"/>
</dbReference>
<feature type="signal peptide" evidence="2">
    <location>
        <begin position="1"/>
        <end position="21"/>
    </location>
</feature>
<reference evidence="4 5" key="1">
    <citation type="journal article" date="2018" name="Nat. Ecol. Evol.">
        <title>Genomic signatures of mitonuclear coevolution across populations of Tigriopus californicus.</title>
        <authorList>
            <person name="Barreto F.S."/>
            <person name="Watson E.T."/>
            <person name="Lima T.G."/>
            <person name="Willett C.S."/>
            <person name="Edmands S."/>
            <person name="Li W."/>
            <person name="Burton R.S."/>
        </authorList>
    </citation>
    <scope>NUCLEOTIDE SEQUENCE [LARGE SCALE GENOMIC DNA]</scope>
    <source>
        <strain evidence="4 5">San Diego</strain>
    </source>
</reference>
<keyword evidence="1" id="KW-1133">Transmembrane helix</keyword>
<organism evidence="4 5">
    <name type="scientific">Tigriopus californicus</name>
    <name type="common">Marine copepod</name>
    <dbReference type="NCBI Taxonomy" id="6832"/>
    <lineage>
        <taxon>Eukaryota</taxon>
        <taxon>Metazoa</taxon>
        <taxon>Ecdysozoa</taxon>
        <taxon>Arthropoda</taxon>
        <taxon>Crustacea</taxon>
        <taxon>Multicrustacea</taxon>
        <taxon>Hexanauplia</taxon>
        <taxon>Copepoda</taxon>
        <taxon>Harpacticoida</taxon>
        <taxon>Harpacticidae</taxon>
        <taxon>Tigriopus</taxon>
    </lineage>
</organism>
<feature type="domain" description="Ig-like" evidence="3">
    <location>
        <begin position="24"/>
        <end position="137"/>
    </location>
</feature>
<evidence type="ECO:0000259" key="3">
    <source>
        <dbReference type="PROSITE" id="PS50835"/>
    </source>
</evidence>
<dbReference type="EMBL" id="VCGU01000003">
    <property type="protein sequence ID" value="TRY77807.1"/>
    <property type="molecule type" value="Genomic_DNA"/>
</dbReference>
<dbReference type="AlphaFoldDB" id="A0A553PJD3"/>
<dbReference type="SMART" id="SM00409">
    <property type="entry name" value="IG"/>
    <property type="match status" value="1"/>
</dbReference>
<dbReference type="Gene3D" id="2.60.40.10">
    <property type="entry name" value="Immunoglobulins"/>
    <property type="match status" value="1"/>
</dbReference>
<dbReference type="Proteomes" id="UP000318571">
    <property type="component" value="Chromosome 11"/>
</dbReference>
<accession>A0A553PJD3</accession>
<protein>
    <recommendedName>
        <fullName evidence="3">Ig-like domain-containing protein</fullName>
    </recommendedName>
</protein>
<feature type="transmembrane region" description="Helical" evidence="1">
    <location>
        <begin position="185"/>
        <end position="210"/>
    </location>
</feature>
<keyword evidence="1" id="KW-0812">Transmembrane</keyword>
<evidence type="ECO:0000313" key="4">
    <source>
        <dbReference type="EMBL" id="TRY77807.1"/>
    </source>
</evidence>